<dbReference type="AlphaFoldDB" id="A0AB74TQ07"/>
<dbReference type="InterPro" id="IPR027417">
    <property type="entry name" value="P-loop_NTPase"/>
</dbReference>
<dbReference type="Pfam" id="PF17288">
    <property type="entry name" value="Terminase_3C"/>
    <property type="match status" value="1"/>
</dbReference>
<dbReference type="InterPro" id="IPR035412">
    <property type="entry name" value="Terminase_L_N"/>
</dbReference>
<sequence length="427" mass="50146">MILNKLSEKINPTFFQVYLSDKPNKLLKGGRSGTKSSAISQILVEKMHRYPQANVICFRQKANSLRMSVYNQIVWALQEAGVSNEYKFRNNPMTILHKRTNTGFYFMGMDDPQKVKGIKIENGYLTDLWFEEADALRDHSEIDTVQDTFIREDLPNGELVNTWISYNPPRNQYHWINDWSEMLRYDDNWLVHHSTYLDDLRGYNSPQIIKKIENYKKHDYEYYRWQYLGEIIGLGSNVYNADTIQLIEELPDDPIVDVCLASDTGHQTSATAVSAFGITAGGKVILLDTYYYEPAGKRLKKAPSELSEDIFNFEQSLDYHIYKRTIDSAEGALRNQYRKDYNIGWHPVAKQKKHIMIDYTHDLLAQGRFYILNNDNNQVFLEQLRRYEWDEDTVTDDNPKPMKVDDHCCDVFQYFVTDNLRRLNLKR</sequence>
<evidence type="ECO:0000259" key="2">
    <source>
        <dbReference type="Pfam" id="PF17288"/>
    </source>
</evidence>
<feature type="domain" description="Phage terminase large subunit C-terminal" evidence="2">
    <location>
        <begin position="263"/>
        <end position="417"/>
    </location>
</feature>
<proteinExistence type="predicted"/>
<dbReference type="Pfam" id="PF04466">
    <property type="entry name" value="Terminase_3"/>
    <property type="match status" value="1"/>
</dbReference>
<dbReference type="PANTHER" id="PTHR39184:SF1">
    <property type="entry name" value="PBSX PHAGE TERMINASE LARGE SUBUNIT"/>
    <property type="match status" value="1"/>
</dbReference>
<dbReference type="PANTHER" id="PTHR39184">
    <property type="match status" value="1"/>
</dbReference>
<evidence type="ECO:0000259" key="1">
    <source>
        <dbReference type="Pfam" id="PF04466"/>
    </source>
</evidence>
<dbReference type="InterPro" id="IPR006437">
    <property type="entry name" value="Phage_terminase_lsu"/>
</dbReference>
<evidence type="ECO:0000313" key="3">
    <source>
        <dbReference type="EMBL" id="XBC48777.1"/>
    </source>
</evidence>
<dbReference type="InterPro" id="IPR035413">
    <property type="entry name" value="Terminase_L_C"/>
</dbReference>
<name>A0AB74TQ07_9LACT</name>
<dbReference type="Gene3D" id="3.30.420.280">
    <property type="match status" value="1"/>
</dbReference>
<dbReference type="Gene3D" id="3.40.50.300">
    <property type="entry name" value="P-loop containing nucleotide triphosphate hydrolases"/>
    <property type="match status" value="1"/>
</dbReference>
<dbReference type="InterPro" id="IPR052380">
    <property type="entry name" value="Viral_DNA_packaging_terminase"/>
</dbReference>
<dbReference type="EMBL" id="CP142434">
    <property type="protein sequence ID" value="XBC48777.1"/>
    <property type="molecule type" value="Genomic_DNA"/>
</dbReference>
<organism evidence="3">
    <name type="scientific">Dolosigranulum savutiense</name>
    <dbReference type="NCBI Taxonomy" id="3110288"/>
    <lineage>
        <taxon>Bacteria</taxon>
        <taxon>Bacillati</taxon>
        <taxon>Bacillota</taxon>
        <taxon>Bacilli</taxon>
        <taxon>Lactobacillales</taxon>
        <taxon>Carnobacteriaceae</taxon>
        <taxon>Dolosigranulum</taxon>
    </lineage>
</organism>
<feature type="domain" description="Phage terminase large subunit N-terminal" evidence="1">
    <location>
        <begin position="25"/>
        <end position="230"/>
    </location>
</feature>
<gene>
    <name evidence="3" type="ORF">VUQ09_01825</name>
</gene>
<accession>A0AB74TQ07</accession>
<reference evidence="3" key="1">
    <citation type="submission" date="2023-12" db="EMBL/GenBank/DDBJ databases">
        <title>Dolosigranulum savutii sp. nov. isolated from human upper respiratory samples collected in Botswana.</title>
        <authorList>
            <person name="Kelly M.S."/>
        </authorList>
    </citation>
    <scope>NUCLEOTIDE SEQUENCE</scope>
    <source>
        <strain evidence="3">MSK312</strain>
    </source>
</reference>
<protein>
    <submittedName>
        <fullName evidence="3">PBSX family phage terminase large subunit</fullName>
    </submittedName>
</protein>
<dbReference type="NCBIfam" id="TIGR01547">
    <property type="entry name" value="phage_term_2"/>
    <property type="match status" value="1"/>
</dbReference>